<name>A0A5B9QSL9_9BACT</name>
<dbReference type="PANTHER" id="PTHR33361">
    <property type="entry name" value="GLR0591 PROTEIN"/>
    <property type="match status" value="1"/>
</dbReference>
<protein>
    <recommendedName>
        <fullName evidence="3">DUF885 domain-containing protein</fullName>
    </recommendedName>
</protein>
<gene>
    <name evidence="1" type="ORF">Pr1d_44810</name>
</gene>
<proteinExistence type="predicted"/>
<dbReference type="AlphaFoldDB" id="A0A5B9QSL9"/>
<sequence length="592" mass="67548">MILSMNRTLIPLVCLGWLAVLPFSRAEQTDQVTFDILVEDYWQYRLRESPLFATATGDRRFNDQLGEVSLADAERRNKAEQEFLNQLKAVDAQKLSTDDQINHAILVRLLNDDLAEYRFGTHLMPITQRNGFHISFPQLYRDVPLESLVDYENYLARLRAFPQYTDGHLELMRAGVASGKVLPAVVLEGWETAIDAQIVADPEHSTLFEPFKKFPTTVAESEHDRLRASARDAISTAVVPSYEKLRSFMAEEYVPRARDTIAASALPDGREFYRHRVRSFTTTDMTPDEVHQLGLAEVERIRGEMQAIIDQLEFDGDFAEFVEFLRSDPQFYATSEEQLMKEVALVLKTMDGKLPQLFAKLPRTPYGIRPVPEYIAPRTTAAYYQTPTGDGTKAGFYYVNTYDLKSRPLFNIEALSLHEAVPGHHLQLALQQEMEGMPTFRRFTDFTAFVEGWGLYSERLGLEAGFYQDPYSNFGRLTMEMWRACRLVVDTGMHYFGWTRAQAIEFLTENSALAKHDIQAEVDRYISWPGQALAYKVGELKIRELRALAEEQLGENFDVREFHNVVLSAGGVPLDVLEANVKGWLETQSTAK</sequence>
<accession>A0A5B9QSL9</accession>
<dbReference type="PANTHER" id="PTHR33361:SF2">
    <property type="entry name" value="DUF885 DOMAIN-CONTAINING PROTEIN"/>
    <property type="match status" value="1"/>
</dbReference>
<dbReference type="EMBL" id="CP042913">
    <property type="protein sequence ID" value="QEG37141.1"/>
    <property type="molecule type" value="Genomic_DNA"/>
</dbReference>
<organism evidence="1 2">
    <name type="scientific">Bythopirellula goksoeyrii</name>
    <dbReference type="NCBI Taxonomy" id="1400387"/>
    <lineage>
        <taxon>Bacteria</taxon>
        <taxon>Pseudomonadati</taxon>
        <taxon>Planctomycetota</taxon>
        <taxon>Planctomycetia</taxon>
        <taxon>Pirellulales</taxon>
        <taxon>Lacipirellulaceae</taxon>
        <taxon>Bythopirellula</taxon>
    </lineage>
</organism>
<evidence type="ECO:0000313" key="2">
    <source>
        <dbReference type="Proteomes" id="UP000323917"/>
    </source>
</evidence>
<dbReference type="Pfam" id="PF05960">
    <property type="entry name" value="DUF885"/>
    <property type="match status" value="1"/>
</dbReference>
<dbReference type="Proteomes" id="UP000323917">
    <property type="component" value="Chromosome"/>
</dbReference>
<keyword evidence="2" id="KW-1185">Reference proteome</keyword>
<evidence type="ECO:0000313" key="1">
    <source>
        <dbReference type="EMBL" id="QEG37141.1"/>
    </source>
</evidence>
<evidence type="ECO:0008006" key="3">
    <source>
        <dbReference type="Google" id="ProtNLM"/>
    </source>
</evidence>
<dbReference type="KEGG" id="bgok:Pr1d_44810"/>
<dbReference type="InterPro" id="IPR010281">
    <property type="entry name" value="DUF885"/>
</dbReference>
<reference evidence="1 2" key="1">
    <citation type="submission" date="2019-08" db="EMBL/GenBank/DDBJ databases">
        <title>Deep-cultivation of Planctomycetes and their phenomic and genomic characterization uncovers novel biology.</title>
        <authorList>
            <person name="Wiegand S."/>
            <person name="Jogler M."/>
            <person name="Boedeker C."/>
            <person name="Pinto D."/>
            <person name="Vollmers J."/>
            <person name="Rivas-Marin E."/>
            <person name="Kohn T."/>
            <person name="Peeters S.H."/>
            <person name="Heuer A."/>
            <person name="Rast P."/>
            <person name="Oberbeckmann S."/>
            <person name="Bunk B."/>
            <person name="Jeske O."/>
            <person name="Meyerdierks A."/>
            <person name="Storesund J.E."/>
            <person name="Kallscheuer N."/>
            <person name="Luecker S."/>
            <person name="Lage O.M."/>
            <person name="Pohl T."/>
            <person name="Merkel B.J."/>
            <person name="Hornburger P."/>
            <person name="Mueller R.-W."/>
            <person name="Bruemmer F."/>
            <person name="Labrenz M."/>
            <person name="Spormann A.M."/>
            <person name="Op den Camp H."/>
            <person name="Overmann J."/>
            <person name="Amann R."/>
            <person name="Jetten M.S.M."/>
            <person name="Mascher T."/>
            <person name="Medema M.H."/>
            <person name="Devos D.P."/>
            <person name="Kaster A.-K."/>
            <person name="Ovreas L."/>
            <person name="Rohde M."/>
            <person name="Galperin M.Y."/>
            <person name="Jogler C."/>
        </authorList>
    </citation>
    <scope>NUCLEOTIDE SEQUENCE [LARGE SCALE GENOMIC DNA]</scope>
    <source>
        <strain evidence="1 2">Pr1d</strain>
    </source>
</reference>
<dbReference type="OrthoDB" id="9760040at2"/>